<dbReference type="Pfam" id="PF14881">
    <property type="entry name" value="Tubulin_3"/>
    <property type="match status" value="1"/>
</dbReference>
<evidence type="ECO:0000313" key="8">
    <source>
        <dbReference type="EMBL" id="KXX75549.1"/>
    </source>
</evidence>
<evidence type="ECO:0000256" key="2">
    <source>
        <dbReference type="ARBA" id="ARBA00004173"/>
    </source>
</evidence>
<dbReference type="STRING" id="100816.A0A175VWJ8"/>
<evidence type="ECO:0000256" key="5">
    <source>
        <dbReference type="SAM" id="MobiDB-lite"/>
    </source>
</evidence>
<proteinExistence type="inferred from homology"/>
<keyword evidence="4" id="KW-0496">Mitochondrion</keyword>
<organism evidence="8 9">
    <name type="scientific">Madurella mycetomatis</name>
    <dbReference type="NCBI Taxonomy" id="100816"/>
    <lineage>
        <taxon>Eukaryota</taxon>
        <taxon>Fungi</taxon>
        <taxon>Dikarya</taxon>
        <taxon>Ascomycota</taxon>
        <taxon>Pezizomycotina</taxon>
        <taxon>Sordariomycetes</taxon>
        <taxon>Sordariomycetidae</taxon>
        <taxon>Sordariales</taxon>
        <taxon>Sordariales incertae sedis</taxon>
        <taxon>Madurella</taxon>
    </lineage>
</organism>
<feature type="compositionally biased region" description="Basic and acidic residues" evidence="5">
    <location>
        <begin position="338"/>
        <end position="357"/>
    </location>
</feature>
<feature type="region of interest" description="Disordered" evidence="5">
    <location>
        <begin position="335"/>
        <end position="359"/>
    </location>
</feature>
<dbReference type="Pfam" id="PF10644">
    <property type="entry name" value="Misat_Tub_SegII"/>
    <property type="match status" value="1"/>
</dbReference>
<dbReference type="SUPFAM" id="SSF52490">
    <property type="entry name" value="Tubulin nucleotide-binding domain-like"/>
    <property type="match status" value="1"/>
</dbReference>
<dbReference type="InterPro" id="IPR036525">
    <property type="entry name" value="Tubulin/FtsZ_GTPase_sf"/>
</dbReference>
<evidence type="ECO:0000256" key="1">
    <source>
        <dbReference type="ARBA" id="ARBA00003757"/>
    </source>
</evidence>
<dbReference type="PANTHER" id="PTHR13391">
    <property type="entry name" value="MITOCHONDRIAL DISTRIBUTION REGULATOR MISATO"/>
    <property type="match status" value="1"/>
</dbReference>
<gene>
    <name evidence="8" type="ORF">MMYC01_207623</name>
</gene>
<keyword evidence="9" id="KW-1185">Reference proteome</keyword>
<name>A0A175VWJ8_9PEZI</name>
<feature type="region of interest" description="Disordered" evidence="5">
    <location>
        <begin position="396"/>
        <end position="424"/>
    </location>
</feature>
<accession>A0A175VWJ8</accession>
<evidence type="ECO:0000259" key="7">
    <source>
        <dbReference type="Pfam" id="PF14881"/>
    </source>
</evidence>
<dbReference type="OrthoDB" id="271881at2759"/>
<dbReference type="Gene3D" id="3.40.50.1440">
    <property type="entry name" value="Tubulin/FtsZ, GTPase domain"/>
    <property type="match status" value="1"/>
</dbReference>
<feature type="domain" description="DML1/Misato tubulin" evidence="7">
    <location>
        <begin position="123"/>
        <end position="306"/>
    </location>
</feature>
<comment type="subcellular location">
    <subcellularLocation>
        <location evidence="2">Mitochondrion</location>
    </subcellularLocation>
</comment>
<evidence type="ECO:0000313" key="9">
    <source>
        <dbReference type="Proteomes" id="UP000078237"/>
    </source>
</evidence>
<evidence type="ECO:0000259" key="6">
    <source>
        <dbReference type="Pfam" id="PF10644"/>
    </source>
</evidence>
<dbReference type="AlphaFoldDB" id="A0A175VWJ8"/>
<dbReference type="InterPro" id="IPR029209">
    <property type="entry name" value="DML1/Misato_tubulin"/>
</dbReference>
<dbReference type="GO" id="GO:0005739">
    <property type="term" value="C:mitochondrion"/>
    <property type="evidence" value="ECO:0007669"/>
    <property type="project" value="UniProtKB-SubCell"/>
</dbReference>
<evidence type="ECO:0000256" key="4">
    <source>
        <dbReference type="ARBA" id="ARBA00023128"/>
    </source>
</evidence>
<comment type="function">
    <text evidence="1">Involved in the partitioning of the mitochondrial organelle and mitochondrial DNA (mtDNA) inheritance.</text>
</comment>
<dbReference type="EMBL" id="LCTW02000263">
    <property type="protein sequence ID" value="KXX75549.1"/>
    <property type="molecule type" value="Genomic_DNA"/>
</dbReference>
<dbReference type="GO" id="GO:0007005">
    <property type="term" value="P:mitochondrion organization"/>
    <property type="evidence" value="ECO:0007669"/>
    <property type="project" value="InterPro"/>
</dbReference>
<feature type="compositionally biased region" description="Acidic residues" evidence="5">
    <location>
        <begin position="401"/>
        <end position="411"/>
    </location>
</feature>
<comment type="similarity">
    <text evidence="3">Belongs to the misato family.</text>
</comment>
<feature type="domain" description="Misato Segment II tubulin-like" evidence="6">
    <location>
        <begin position="2"/>
        <end position="115"/>
    </location>
</feature>
<evidence type="ECO:0000256" key="3">
    <source>
        <dbReference type="ARBA" id="ARBA00008507"/>
    </source>
</evidence>
<dbReference type="InterPro" id="IPR049942">
    <property type="entry name" value="DML1/Misato"/>
</dbReference>
<reference evidence="8 9" key="1">
    <citation type="journal article" date="2016" name="Genome Announc.">
        <title>Genome Sequence of Madurella mycetomatis mm55, Isolated from a Human Mycetoma Case in Sudan.</title>
        <authorList>
            <person name="Smit S."/>
            <person name="Derks M.F."/>
            <person name="Bervoets S."/>
            <person name="Fahal A."/>
            <person name="van Leeuwen W."/>
            <person name="van Belkum A."/>
            <person name="van de Sande W.W."/>
        </authorList>
    </citation>
    <scope>NUCLEOTIDE SEQUENCE [LARGE SCALE GENOMIC DNA]</scope>
    <source>
        <strain evidence="9">mm55</strain>
    </source>
</reference>
<dbReference type="Proteomes" id="UP000078237">
    <property type="component" value="Unassembled WGS sequence"/>
</dbReference>
<sequence>MHEIITVQLGQQSNYLATHFWNTQESYFTYSEDQAESPIDHDIHFRPGLAPDGTETFMPRTLIYDLKGTFGSLRKINALYEVNDESSPPQALWNGQTQIHRSPPIPVSAYQQSLDAGTPPEPLHPGAVRFFSDFSRVFYHPRSVVQLGSHELGSSIAPFERHAAGDDLFAALDHEHDLLDRDLRPFAEEADHMQGVQVFAGFDDAWGGFAARYVERLRDEYGKVGVWVWGLERGARGGSREKRLLRLANKARALTEVFKQASIVVPLALPERLPARMWRVLDAGSQWHVSALLSSAVESVMLPSRMRDPAKRETLSGMAEVLNAMGKQSVADLQMSVDQHDSESEERKDARVRKLSEEELSEGVQLDMRFTPSDQLEAYSRSNGFHKPRVFSQIISSRGYDDEEGGDVETGEEGRRRRRRSAYEPVTQSYNTALKFPLLDSFPADILRNDEDSQLPDAINITSSLSTDSSVSSRLKLLRSTVIRSIGLEDRETLGNDLMEMADEYHEGWSSGSDDGEDD</sequence>
<dbReference type="InterPro" id="IPR019605">
    <property type="entry name" value="Misato_II_tubulin-like"/>
</dbReference>
<comment type="caution">
    <text evidence="8">The sequence shown here is derived from an EMBL/GenBank/DDBJ whole genome shotgun (WGS) entry which is preliminary data.</text>
</comment>
<dbReference type="PANTHER" id="PTHR13391:SF0">
    <property type="entry name" value="PROTEIN MISATO HOMOLOG 1"/>
    <property type="match status" value="1"/>
</dbReference>
<protein>
    <submittedName>
        <fullName evidence="8">Protein dml-1</fullName>
    </submittedName>
</protein>
<dbReference type="VEuPathDB" id="FungiDB:MMYC01_207623"/>